<organism evidence="1 2">
    <name type="scientific">Chlamydia pecorum</name>
    <dbReference type="NCBI Taxonomy" id="85991"/>
    <lineage>
        <taxon>Bacteria</taxon>
        <taxon>Pseudomonadati</taxon>
        <taxon>Chlamydiota</taxon>
        <taxon>Chlamydiia</taxon>
        <taxon>Chlamydiales</taxon>
        <taxon>Chlamydiaceae</taxon>
        <taxon>Chlamydia/Chlamydophila group</taxon>
        <taxon>Chlamydia</taxon>
    </lineage>
</organism>
<dbReference type="GO" id="GO:0016787">
    <property type="term" value="F:hydrolase activity"/>
    <property type="evidence" value="ECO:0007669"/>
    <property type="project" value="UniProtKB-KW"/>
</dbReference>
<name>A0AA40PQR3_9CHLA</name>
<dbReference type="RefSeq" id="WP_021756875.1">
    <property type="nucleotide sequence ID" value="NZ_CP080401.1"/>
</dbReference>
<comment type="caution">
    <text evidence="1">The sequence shown here is derived from an EMBL/GenBank/DDBJ whole genome shotgun (WGS) entry which is preliminary data.</text>
</comment>
<dbReference type="SUPFAM" id="SSF56784">
    <property type="entry name" value="HAD-like"/>
    <property type="match status" value="1"/>
</dbReference>
<dbReference type="GeneID" id="99718179"/>
<gene>
    <name evidence="1" type="ORF">cpL1_0124</name>
</gene>
<proteinExistence type="predicted"/>
<dbReference type="InterPro" id="IPR023214">
    <property type="entry name" value="HAD_sf"/>
</dbReference>
<protein>
    <submittedName>
        <fullName evidence="1">Haloacid dehalogenase-like hydrolase family protein</fullName>
    </submittedName>
</protein>
<sequence>MTRCCIYAFDLDGTLLQGNSSWKFYRYALLHRLFPYKSVPKCVARFLGFKFFFFLDLPSLYTQIVNHLFVNVSQDSLYSCARDFVDSLTTKDFYAPAIEGLEEAFNAPNSQVILFSSSPDFIVGPIAERLGIQLWYASSYQKESAERLIQNKCLTGEKKARILSYLKKICQARSHTFSDHILDLPFLLLGEEKTVIRPRGQLKKMAKKCYWNII</sequence>
<evidence type="ECO:0000313" key="2">
    <source>
        <dbReference type="Proteomes" id="UP000054301"/>
    </source>
</evidence>
<reference evidence="1 2" key="1">
    <citation type="submission" date="2015-06" db="EMBL/GenBank/DDBJ databases">
        <title>More than comparative genomics: Whole genome sequencing reveals elusive C. pecorum plasmid and re-evaluates genetic differences and phylogenetic relationships between C. pecorum from pig, cattle, sheep and koala hosts.</title>
        <authorList>
            <person name="Jelocnik M."/>
            <person name="Bachmann N.L."/>
            <person name="Kaltenboeck B."/>
            <person name="Waugh C."/>
            <person name="Woolford L."/>
            <person name="Speight N."/>
            <person name="Gillett A."/>
            <person name="Higgins D."/>
            <person name="Flanagan C."/>
            <person name="Myers G."/>
            <person name="Timms P."/>
            <person name="Polkinghorne A."/>
        </authorList>
    </citation>
    <scope>NUCLEOTIDE SEQUENCE [LARGE SCALE GENOMIC DNA]</scope>
    <source>
        <strain evidence="1 2">L1</strain>
    </source>
</reference>
<dbReference type="Proteomes" id="UP000054301">
    <property type="component" value="Unassembled WGS sequence"/>
</dbReference>
<dbReference type="Gene3D" id="1.20.1440.100">
    <property type="entry name" value="SG protein - dephosphorylation function"/>
    <property type="match status" value="1"/>
</dbReference>
<dbReference type="Pfam" id="PF12710">
    <property type="entry name" value="HAD"/>
    <property type="match status" value="1"/>
</dbReference>
<dbReference type="Gene3D" id="3.40.50.1000">
    <property type="entry name" value="HAD superfamily/HAD-like"/>
    <property type="match status" value="1"/>
</dbReference>
<keyword evidence="1" id="KW-0378">Hydrolase</keyword>
<dbReference type="EMBL" id="LFRH01000001">
    <property type="protein sequence ID" value="KTF28913.1"/>
    <property type="molecule type" value="Genomic_DNA"/>
</dbReference>
<evidence type="ECO:0000313" key="1">
    <source>
        <dbReference type="EMBL" id="KTF28913.1"/>
    </source>
</evidence>
<accession>A0AA40PQR3</accession>
<dbReference type="AlphaFoldDB" id="A0AA40PQR3"/>
<dbReference type="InterPro" id="IPR036412">
    <property type="entry name" value="HAD-like_sf"/>
</dbReference>